<dbReference type="InterPro" id="IPR040256">
    <property type="entry name" value="At4g02000-like"/>
</dbReference>
<gene>
    <name evidence="1" type="ORF">Golax_010395</name>
</gene>
<evidence type="ECO:0000313" key="1">
    <source>
        <dbReference type="EMBL" id="MBA0711180.1"/>
    </source>
</evidence>
<sequence length="127" mass="14643">MSWIRLPGLPGYMYERKILLEVGEMIRRVEKIDMNTDNRARWCFARVAVCGRYGHVNEACLNRVFRPSVETETLPSGSSPMDLVMANEGTRGRCELYGPWMLLERNSRQKSREFWAVGAKNSVKKAD</sequence>
<organism evidence="1 2">
    <name type="scientific">Gossypium laxum</name>
    <dbReference type="NCBI Taxonomy" id="34288"/>
    <lineage>
        <taxon>Eukaryota</taxon>
        <taxon>Viridiplantae</taxon>
        <taxon>Streptophyta</taxon>
        <taxon>Embryophyta</taxon>
        <taxon>Tracheophyta</taxon>
        <taxon>Spermatophyta</taxon>
        <taxon>Magnoliopsida</taxon>
        <taxon>eudicotyledons</taxon>
        <taxon>Gunneridae</taxon>
        <taxon>Pentapetalae</taxon>
        <taxon>rosids</taxon>
        <taxon>malvids</taxon>
        <taxon>Malvales</taxon>
        <taxon>Malvaceae</taxon>
        <taxon>Malvoideae</taxon>
        <taxon>Gossypium</taxon>
    </lineage>
</organism>
<dbReference type="EMBL" id="JABEZV010000005">
    <property type="protein sequence ID" value="MBA0711180.1"/>
    <property type="molecule type" value="Genomic_DNA"/>
</dbReference>
<evidence type="ECO:0000313" key="2">
    <source>
        <dbReference type="Proteomes" id="UP000593574"/>
    </source>
</evidence>
<feature type="non-terminal residue" evidence="1">
    <location>
        <position position="127"/>
    </location>
</feature>
<dbReference type="Proteomes" id="UP000593574">
    <property type="component" value="Unassembled WGS sequence"/>
</dbReference>
<protein>
    <recommendedName>
        <fullName evidence="3">DUF4283 domain-containing protein</fullName>
    </recommendedName>
</protein>
<name>A0A7J8ZHR6_9ROSI</name>
<dbReference type="PANTHER" id="PTHR31286:SF173">
    <property type="entry name" value="DUF4283 DOMAIN-CONTAINING PROTEIN"/>
    <property type="match status" value="1"/>
</dbReference>
<proteinExistence type="predicted"/>
<accession>A0A7J8ZHR6</accession>
<keyword evidence="2" id="KW-1185">Reference proteome</keyword>
<dbReference type="AlphaFoldDB" id="A0A7J8ZHR6"/>
<comment type="caution">
    <text evidence="1">The sequence shown here is derived from an EMBL/GenBank/DDBJ whole genome shotgun (WGS) entry which is preliminary data.</text>
</comment>
<evidence type="ECO:0008006" key="3">
    <source>
        <dbReference type="Google" id="ProtNLM"/>
    </source>
</evidence>
<dbReference type="PANTHER" id="PTHR31286">
    <property type="entry name" value="GLYCINE-RICH CELL WALL STRUCTURAL PROTEIN 1.8-LIKE"/>
    <property type="match status" value="1"/>
</dbReference>
<reference evidence="1 2" key="1">
    <citation type="journal article" date="2019" name="Genome Biol. Evol.">
        <title>Insights into the evolution of the New World diploid cottons (Gossypium, subgenus Houzingenia) based on genome sequencing.</title>
        <authorList>
            <person name="Grover C.E."/>
            <person name="Arick M.A. 2nd"/>
            <person name="Thrash A."/>
            <person name="Conover J.L."/>
            <person name="Sanders W.S."/>
            <person name="Peterson D.G."/>
            <person name="Frelichowski J.E."/>
            <person name="Scheffler J.A."/>
            <person name="Scheffler B.E."/>
            <person name="Wendel J.F."/>
        </authorList>
    </citation>
    <scope>NUCLEOTIDE SEQUENCE [LARGE SCALE GENOMIC DNA]</scope>
    <source>
        <strain evidence="1">4</strain>
        <tissue evidence="1">Leaf</tissue>
    </source>
</reference>